<reference evidence="3" key="1">
    <citation type="journal article" date="2013" name="Ind. Biotechnol.">
        <title>Comparative genomics analysis of Trichoderma reesei strains.</title>
        <authorList>
            <person name="Koike H."/>
            <person name="Aerts A."/>
            <person name="LaButti K."/>
            <person name="Grigoriev I.V."/>
            <person name="Baker S.E."/>
        </authorList>
    </citation>
    <scope>NUCLEOTIDE SEQUENCE [LARGE SCALE GENOMIC DNA]</scope>
    <source>
        <strain evidence="3">ATCC 56765 / BCRC 32924 / NRRL 11460 / Rut C-30</strain>
    </source>
</reference>
<gene>
    <name evidence="2" type="ORF">M419DRAFT_81480</name>
</gene>
<dbReference type="AlphaFoldDB" id="A0A024SAT4"/>
<evidence type="ECO:0000313" key="2">
    <source>
        <dbReference type="EMBL" id="ETS01297.1"/>
    </source>
</evidence>
<dbReference type="Proteomes" id="UP000024376">
    <property type="component" value="Unassembled WGS sequence"/>
</dbReference>
<evidence type="ECO:0000313" key="3">
    <source>
        <dbReference type="Proteomes" id="UP000024376"/>
    </source>
</evidence>
<protein>
    <submittedName>
        <fullName evidence="2">Uncharacterized protein</fullName>
    </submittedName>
</protein>
<dbReference type="KEGG" id="trr:M419DRAFT_81480"/>
<dbReference type="HOGENOM" id="CLU_442155_0_0_1"/>
<dbReference type="EMBL" id="KI911149">
    <property type="protein sequence ID" value="ETS01297.1"/>
    <property type="molecule type" value="Genomic_DNA"/>
</dbReference>
<organism evidence="2 3">
    <name type="scientific">Hypocrea jecorina (strain ATCC 56765 / BCRC 32924 / NRRL 11460 / Rut C-30)</name>
    <name type="common">Trichoderma reesei</name>
    <dbReference type="NCBI Taxonomy" id="1344414"/>
    <lineage>
        <taxon>Eukaryota</taxon>
        <taxon>Fungi</taxon>
        <taxon>Dikarya</taxon>
        <taxon>Ascomycota</taxon>
        <taxon>Pezizomycotina</taxon>
        <taxon>Sordariomycetes</taxon>
        <taxon>Hypocreomycetidae</taxon>
        <taxon>Hypocreales</taxon>
        <taxon>Hypocreaceae</taxon>
        <taxon>Trichoderma</taxon>
    </lineage>
</organism>
<sequence>MTPLAPSADGVKERRRVQGVGTSPPAIHTLTLVQCKTAQSLHGGLFLCETLRIWRVWRMQQPCRSFELQSESEASHSPDEAIELLSHGTASTSAWTQPLKPIQPLSQMSPDPWQWRRETWRISQQTCQWHYSTVLTRKGCARDEASWRRLLVGGIWRIDGSRAAEGCQSVGCRLATQSREGSEEQLCSSGSIGCWARAITLGPTNGAFQQGRSRSFFSFRSDLPRLDVRLSSARHQWHGWGQPGTRHRISHWVGSCLTKTRVGLREIWAKARMASPKKSRPPGNPGAGQMMNQVDSQYNLQMRNDHIRRAPIPPSSISPSLTIAHLPAEVSTVLEAKQIRRLGLSRLAKSQRSLKWSLQVGLKPLNGQITSLSLFDLSWRLGACAKLTINEAQRDTASTACWNNQAYLGKCISHAFQKARLAATFAKPAEPEAYARAHDLTRPQLGLDGRIEEQVGYDCVKPVHLETSPHEPLPDTNGMPLWHEMKGSVRKSFWEDYLGQLLFQRPNLKIFRTDDIALLLVSSYEVHLLAYSSPGARVDKKSPAVQREAAALLPKTNDELLEPLGNLKHLQTPRLIFPSISSGEMLQRRDGLDGIASFFPLALNGCGWERFGALITSL</sequence>
<accession>A0A024SAT4</accession>
<feature type="region of interest" description="Disordered" evidence="1">
    <location>
        <begin position="1"/>
        <end position="23"/>
    </location>
</feature>
<name>A0A024SAT4_HYPJR</name>
<proteinExistence type="predicted"/>
<evidence type="ECO:0000256" key="1">
    <source>
        <dbReference type="SAM" id="MobiDB-lite"/>
    </source>
</evidence>